<dbReference type="STRING" id="1457154.CAPSK01_004656"/>
<dbReference type="InterPro" id="IPR008258">
    <property type="entry name" value="Transglycosylase_SLT_dom_1"/>
</dbReference>
<evidence type="ECO:0000256" key="2">
    <source>
        <dbReference type="SAM" id="MobiDB-lite"/>
    </source>
</evidence>
<evidence type="ECO:0000259" key="3">
    <source>
        <dbReference type="Pfam" id="PF01464"/>
    </source>
</evidence>
<feature type="region of interest" description="Disordered" evidence="2">
    <location>
        <begin position="1"/>
        <end position="24"/>
    </location>
</feature>
<protein>
    <submittedName>
        <fullName evidence="4">Membrane-bound lytic murein transglycosylase D</fullName>
        <ecNumber evidence="4">4.2.2.-</ecNumber>
    </submittedName>
</protein>
<dbReference type="AlphaFoldDB" id="A0A084XUA9"/>
<sequence>MPKIDTYQARGSLQGAGNNPDMRPLNTAQGLADIGQGLGAVARASHEADLRAKAEFEKQQEYDAHLWSINQMTDFRNRMVAKMEDDKNYAQPGAEGFALAQNKAYEDSLGELRQQAPNTRAQQLFDVQARQFQDQFFSQALTFEAQEKQRFRVQTTVDYAKKESQALLLNPDLYTSVVVPRLESINAMNVPPSIKDRLREDVSSHFSETVVRGVGNKNPGEALRMLDAGEFNKLPGFNLYGDKLDRLRSHLLSASNQIRSEAATQLRITLEDHLADYSVGKTTEPLPAGYNLTQVKDLLGPAGYKRYQDQVEVMSREKIIAREIRHGDLTSTVERLKTEQVSQKALVPYTETITKASRDTGVDAGVLAAQIMAESNGNPNARNDKTSTGQPSLGISQFQPDTAKQYGVDTTDPHSSIAGQARYMKDLLSQFGGDYSKALAAYNWGQGRVAKAVEKYGSDWMSNIPSETQAYVKKVLSSSANGVAGAKIAGATADMLQAEAKLRASDPAAAAERNAVELDPTNYPGQPIAARVATRLGIQQNQFKLPEFQQRLLTKDEAQGYVKRIKDAGTLDEAQQIMSQIQQEFVGQSQTPQNKRLYAKFMGELYANGLDKGYMFLDFTRTQAYGNMFAQALKSKSEEEVTAGMTPERIKEVRNALTSNQEYQQFLHMLAVTGGTAGGEYAGTFAKTMERAAFLAARDPKTSGSDLVKSMVEDLVKKQMTVNGTYYVPTRDPYTHQGYDAQRIDKVLSRAAESWKLPSGESFKPVVKSANPHLSAAYTEESIKDTRNLVWLTNEDGSGVYRAVKAKGAPGLFVPVMDDKGRRYEIRFSDTDFLNALLDGRAATGKVTGAK</sequence>
<keyword evidence="4" id="KW-0456">Lyase</keyword>
<dbReference type="SUPFAM" id="SSF53955">
    <property type="entry name" value="Lysozyme-like"/>
    <property type="match status" value="1"/>
</dbReference>
<reference evidence="4 5" key="1">
    <citation type="submission" date="2014-07" db="EMBL/GenBank/DDBJ databases">
        <title>Expanding our view of genomic diversity in Candidatus Accumulibacter clades.</title>
        <authorList>
            <person name="Skennerton C.T."/>
            <person name="Barr J.J."/>
            <person name="Slater F.R."/>
            <person name="Bond P.L."/>
            <person name="Tyson G.W."/>
        </authorList>
    </citation>
    <scope>NUCLEOTIDE SEQUENCE [LARGE SCALE GENOMIC DNA]</scope>
    <source>
        <strain evidence="5">SK-01</strain>
    </source>
</reference>
<dbReference type="EMBL" id="JDSS02000052">
    <property type="protein sequence ID" value="KFB66053.1"/>
    <property type="molecule type" value="Genomic_DNA"/>
</dbReference>
<feature type="domain" description="Transglycosylase SLT" evidence="3">
    <location>
        <begin position="352"/>
        <end position="457"/>
    </location>
</feature>
<dbReference type="Proteomes" id="UP000019812">
    <property type="component" value="Unassembled WGS sequence"/>
</dbReference>
<dbReference type="InterPro" id="IPR023346">
    <property type="entry name" value="Lysozyme-like_dom_sf"/>
</dbReference>
<dbReference type="PANTHER" id="PTHR37423:SF2">
    <property type="entry name" value="MEMBRANE-BOUND LYTIC MUREIN TRANSGLYCOSYLASE C"/>
    <property type="match status" value="1"/>
</dbReference>
<proteinExistence type="inferred from homology"/>
<evidence type="ECO:0000313" key="4">
    <source>
        <dbReference type="EMBL" id="KFB66053.1"/>
    </source>
</evidence>
<name>A0A084XUA9_9PROT</name>
<dbReference type="Gene3D" id="1.10.530.10">
    <property type="match status" value="1"/>
</dbReference>
<organism evidence="4 5">
    <name type="scientific">Candidatus Accumulibacter vicinus</name>
    <dbReference type="NCBI Taxonomy" id="2954382"/>
    <lineage>
        <taxon>Bacteria</taxon>
        <taxon>Pseudomonadati</taxon>
        <taxon>Pseudomonadota</taxon>
        <taxon>Betaproteobacteria</taxon>
        <taxon>Candidatus Accumulibacter</taxon>
    </lineage>
</organism>
<dbReference type="CDD" id="cd00254">
    <property type="entry name" value="LT-like"/>
    <property type="match status" value="1"/>
</dbReference>
<dbReference type="PANTHER" id="PTHR37423">
    <property type="entry name" value="SOLUBLE LYTIC MUREIN TRANSGLYCOSYLASE-RELATED"/>
    <property type="match status" value="1"/>
</dbReference>
<gene>
    <name evidence="4" type="primary">mltD_2</name>
    <name evidence="4" type="ORF">CAPSK01_004656</name>
</gene>
<evidence type="ECO:0000256" key="1">
    <source>
        <dbReference type="ARBA" id="ARBA00007734"/>
    </source>
</evidence>
<evidence type="ECO:0000313" key="5">
    <source>
        <dbReference type="Proteomes" id="UP000019812"/>
    </source>
</evidence>
<dbReference type="RefSeq" id="WP_273704188.1">
    <property type="nucleotide sequence ID" value="NZ_JDSS02000052.1"/>
</dbReference>
<dbReference type="Pfam" id="PF01464">
    <property type="entry name" value="SLT"/>
    <property type="match status" value="1"/>
</dbReference>
<dbReference type="EC" id="4.2.2.-" evidence="4"/>
<comment type="similarity">
    <text evidence="1">Belongs to the transglycosylase Slt family.</text>
</comment>
<accession>A0A084XUA9</accession>
<comment type="caution">
    <text evidence="4">The sequence shown here is derived from an EMBL/GenBank/DDBJ whole genome shotgun (WGS) entry which is preliminary data.</text>
</comment>
<dbReference type="GO" id="GO:0016829">
    <property type="term" value="F:lyase activity"/>
    <property type="evidence" value="ECO:0007669"/>
    <property type="project" value="UniProtKB-KW"/>
</dbReference>